<evidence type="ECO:0000256" key="5">
    <source>
        <dbReference type="ARBA" id="ARBA00022840"/>
    </source>
</evidence>
<dbReference type="SMART" id="SM00382">
    <property type="entry name" value="AAA"/>
    <property type="match status" value="1"/>
</dbReference>
<comment type="subcellular location">
    <subcellularLocation>
        <location evidence="1">Cell membrane</location>
        <topology evidence="1">Peripheral membrane protein</topology>
    </subcellularLocation>
</comment>
<protein>
    <recommendedName>
        <fullName evidence="7">AAA+ ATPase domain-containing protein</fullName>
    </recommendedName>
</protein>
<name>A0A1Q9LSM6_9PSEU</name>
<dbReference type="Proteomes" id="UP000186040">
    <property type="component" value="Unassembled WGS sequence"/>
</dbReference>
<keyword evidence="4" id="KW-0547">Nucleotide-binding</keyword>
<gene>
    <name evidence="8" type="ORF">BJP25_08890</name>
</gene>
<dbReference type="InterPro" id="IPR050763">
    <property type="entry name" value="ABC_transporter_ATP-binding"/>
</dbReference>
<evidence type="ECO:0000256" key="3">
    <source>
        <dbReference type="ARBA" id="ARBA00022448"/>
    </source>
</evidence>
<evidence type="ECO:0000256" key="1">
    <source>
        <dbReference type="ARBA" id="ARBA00004202"/>
    </source>
</evidence>
<keyword evidence="5" id="KW-0067">ATP-binding</keyword>
<dbReference type="PANTHER" id="PTHR42711:SF5">
    <property type="entry name" value="ABC TRANSPORTER ATP-BINDING PROTEIN NATA"/>
    <property type="match status" value="1"/>
</dbReference>
<comment type="similarity">
    <text evidence="2">Belongs to the ABC transporter superfamily.</text>
</comment>
<sequence>MIAAENLGLRTRRGWVFQQVDLAVDDGGIVAVVGPAGSGRSMLLLSLAGRARPSTGTLSVAGETSRAAIRRLVGVARITGAVDLEPDLTVHDIRRETRLLSRGADLRRAEGDLGLSLDGASAVGDLAADERLLLAVATATAAAPRALVVDDVDLGTTREQQERVWAALRDVAAAGTAVMASALDPVVVDGVAVVELEGDDRAAR</sequence>
<dbReference type="GO" id="GO:0016887">
    <property type="term" value="F:ATP hydrolysis activity"/>
    <property type="evidence" value="ECO:0007669"/>
    <property type="project" value="InterPro"/>
</dbReference>
<dbReference type="Pfam" id="PF00005">
    <property type="entry name" value="ABC_tran"/>
    <property type="match status" value="1"/>
</dbReference>
<reference evidence="8 9" key="1">
    <citation type="submission" date="2016-10" db="EMBL/GenBank/DDBJ databases">
        <title>The Draft Genome Sequence of Actinokineospora bangkokensis 44EHWT reveals the biosynthetic pathway of antifungal compounds Thailandins with unusual extender unit butylmalonyl-CoA.</title>
        <authorList>
            <person name="Greule A."/>
            <person name="Intra B."/>
            <person name="Flemming S."/>
            <person name="Rommel M.G."/>
            <person name="Panbangred W."/>
            <person name="Bechthold A."/>
        </authorList>
    </citation>
    <scope>NUCLEOTIDE SEQUENCE [LARGE SCALE GENOMIC DNA]</scope>
    <source>
        <strain evidence="8 9">44EHW</strain>
    </source>
</reference>
<evidence type="ECO:0000313" key="8">
    <source>
        <dbReference type="EMBL" id="OLR95057.1"/>
    </source>
</evidence>
<dbReference type="InterPro" id="IPR027417">
    <property type="entry name" value="P-loop_NTPase"/>
</dbReference>
<evidence type="ECO:0000313" key="9">
    <source>
        <dbReference type="Proteomes" id="UP000186040"/>
    </source>
</evidence>
<dbReference type="SUPFAM" id="SSF52540">
    <property type="entry name" value="P-loop containing nucleoside triphosphate hydrolases"/>
    <property type="match status" value="1"/>
</dbReference>
<comment type="caution">
    <text evidence="8">The sequence shown here is derived from an EMBL/GenBank/DDBJ whole genome shotgun (WGS) entry which is preliminary data.</text>
</comment>
<dbReference type="EMBL" id="MKQR01000005">
    <property type="protein sequence ID" value="OLR95057.1"/>
    <property type="molecule type" value="Genomic_DNA"/>
</dbReference>
<dbReference type="GO" id="GO:0046677">
    <property type="term" value="P:response to antibiotic"/>
    <property type="evidence" value="ECO:0007669"/>
    <property type="project" value="UniProtKB-KW"/>
</dbReference>
<proteinExistence type="inferred from homology"/>
<dbReference type="InterPro" id="IPR003593">
    <property type="entry name" value="AAA+_ATPase"/>
</dbReference>
<organism evidence="8 9">
    <name type="scientific">Actinokineospora bangkokensis</name>
    <dbReference type="NCBI Taxonomy" id="1193682"/>
    <lineage>
        <taxon>Bacteria</taxon>
        <taxon>Bacillati</taxon>
        <taxon>Actinomycetota</taxon>
        <taxon>Actinomycetes</taxon>
        <taxon>Pseudonocardiales</taxon>
        <taxon>Pseudonocardiaceae</taxon>
        <taxon>Actinokineospora</taxon>
    </lineage>
</organism>
<dbReference type="RefSeq" id="WP_075973291.1">
    <property type="nucleotide sequence ID" value="NZ_MKQR01000005.1"/>
</dbReference>
<dbReference type="PANTHER" id="PTHR42711">
    <property type="entry name" value="ABC TRANSPORTER ATP-BINDING PROTEIN"/>
    <property type="match status" value="1"/>
</dbReference>
<accession>A0A1Q9LSM6</accession>
<dbReference type="GO" id="GO:0005886">
    <property type="term" value="C:plasma membrane"/>
    <property type="evidence" value="ECO:0007669"/>
    <property type="project" value="UniProtKB-SubCell"/>
</dbReference>
<evidence type="ECO:0000256" key="4">
    <source>
        <dbReference type="ARBA" id="ARBA00022741"/>
    </source>
</evidence>
<dbReference type="Gene3D" id="3.40.50.300">
    <property type="entry name" value="P-loop containing nucleotide triphosphate hydrolases"/>
    <property type="match status" value="1"/>
</dbReference>
<dbReference type="AlphaFoldDB" id="A0A1Q9LSM6"/>
<keyword evidence="6" id="KW-0046">Antibiotic resistance</keyword>
<dbReference type="GO" id="GO:0005524">
    <property type="term" value="F:ATP binding"/>
    <property type="evidence" value="ECO:0007669"/>
    <property type="project" value="UniProtKB-KW"/>
</dbReference>
<feature type="domain" description="AAA+ ATPase" evidence="7">
    <location>
        <begin position="26"/>
        <end position="198"/>
    </location>
</feature>
<evidence type="ECO:0000256" key="2">
    <source>
        <dbReference type="ARBA" id="ARBA00005417"/>
    </source>
</evidence>
<keyword evidence="3" id="KW-0813">Transport</keyword>
<dbReference type="InterPro" id="IPR003439">
    <property type="entry name" value="ABC_transporter-like_ATP-bd"/>
</dbReference>
<keyword evidence="9" id="KW-1185">Reference proteome</keyword>
<evidence type="ECO:0000256" key="6">
    <source>
        <dbReference type="ARBA" id="ARBA00023251"/>
    </source>
</evidence>
<dbReference type="OrthoDB" id="3775353at2"/>
<evidence type="ECO:0000259" key="7">
    <source>
        <dbReference type="SMART" id="SM00382"/>
    </source>
</evidence>
<dbReference type="STRING" id="1193682.BJP25_08890"/>